<keyword evidence="9" id="KW-1185">Reference proteome</keyword>
<evidence type="ECO:0000256" key="4">
    <source>
        <dbReference type="ARBA" id="ARBA00023306"/>
    </source>
</evidence>
<name>A0AA41SGD6_PAPNU</name>
<dbReference type="PROSITE" id="PS00292">
    <property type="entry name" value="CYCLINS"/>
    <property type="match status" value="1"/>
</dbReference>
<dbReference type="PIRSF" id="PIRSF001771">
    <property type="entry name" value="Cyclin_A_B_D_E"/>
    <property type="match status" value="1"/>
</dbReference>
<gene>
    <name evidence="8" type="ORF">MKW94_024950</name>
</gene>
<evidence type="ECO:0000256" key="3">
    <source>
        <dbReference type="ARBA" id="ARBA00023127"/>
    </source>
</evidence>
<dbReference type="InterPro" id="IPR006671">
    <property type="entry name" value="Cyclin_N"/>
</dbReference>
<comment type="similarity">
    <text evidence="1">Belongs to the cyclin family. Cyclin AB subfamily.</text>
</comment>
<feature type="domain" description="Cyclin-like" evidence="6">
    <location>
        <begin position="230"/>
        <end position="312"/>
    </location>
</feature>
<evidence type="ECO:0000313" key="9">
    <source>
        <dbReference type="Proteomes" id="UP001177140"/>
    </source>
</evidence>
<protein>
    <submittedName>
        <fullName evidence="8">Uncharacterized protein</fullName>
    </submittedName>
</protein>
<dbReference type="EMBL" id="JAJJMA010154406">
    <property type="protein sequence ID" value="MCL7035219.1"/>
    <property type="molecule type" value="Genomic_DNA"/>
</dbReference>
<dbReference type="InterPro" id="IPR039361">
    <property type="entry name" value="Cyclin"/>
</dbReference>
<dbReference type="Proteomes" id="UP001177140">
    <property type="component" value="Unassembled WGS sequence"/>
</dbReference>
<organism evidence="8 9">
    <name type="scientific">Papaver nudicaule</name>
    <name type="common">Iceland poppy</name>
    <dbReference type="NCBI Taxonomy" id="74823"/>
    <lineage>
        <taxon>Eukaryota</taxon>
        <taxon>Viridiplantae</taxon>
        <taxon>Streptophyta</taxon>
        <taxon>Embryophyta</taxon>
        <taxon>Tracheophyta</taxon>
        <taxon>Spermatophyta</taxon>
        <taxon>Magnoliopsida</taxon>
        <taxon>Ranunculales</taxon>
        <taxon>Papaveraceae</taxon>
        <taxon>Papaveroideae</taxon>
        <taxon>Papaver</taxon>
    </lineage>
</organism>
<dbReference type="SUPFAM" id="SSF47954">
    <property type="entry name" value="Cyclin-like"/>
    <property type="match status" value="2"/>
</dbReference>
<dbReference type="PANTHER" id="PTHR10177">
    <property type="entry name" value="CYCLINS"/>
    <property type="match status" value="1"/>
</dbReference>
<dbReference type="Gene3D" id="1.10.472.10">
    <property type="entry name" value="Cyclin-like"/>
    <property type="match status" value="2"/>
</dbReference>
<dbReference type="SMART" id="SM01332">
    <property type="entry name" value="Cyclin_C"/>
    <property type="match status" value="1"/>
</dbReference>
<dbReference type="InterPro" id="IPR036915">
    <property type="entry name" value="Cyclin-like_sf"/>
</dbReference>
<accession>A0AA41SGD6</accession>
<dbReference type="GO" id="GO:0051301">
    <property type="term" value="P:cell division"/>
    <property type="evidence" value="ECO:0007669"/>
    <property type="project" value="UniProtKB-KW"/>
</dbReference>
<comment type="caution">
    <text evidence="8">The sequence shown here is derived from an EMBL/GenBank/DDBJ whole genome shotgun (WGS) entry which is preliminary data.</text>
</comment>
<dbReference type="Pfam" id="PF00134">
    <property type="entry name" value="Cyclin_N"/>
    <property type="match status" value="1"/>
</dbReference>
<dbReference type="InterPro" id="IPR046965">
    <property type="entry name" value="Cyclin_A/B-like"/>
</dbReference>
<dbReference type="InterPro" id="IPR004367">
    <property type="entry name" value="Cyclin_C-dom"/>
</dbReference>
<dbReference type="GO" id="GO:0010332">
    <property type="term" value="P:response to gamma radiation"/>
    <property type="evidence" value="ECO:0007669"/>
    <property type="project" value="UniProtKB-ARBA"/>
</dbReference>
<dbReference type="Pfam" id="PF02984">
    <property type="entry name" value="Cyclin_C"/>
    <property type="match status" value="1"/>
</dbReference>
<dbReference type="SMART" id="SM00385">
    <property type="entry name" value="CYCLIN"/>
    <property type="match status" value="2"/>
</dbReference>
<dbReference type="FunFam" id="1.10.472.10:FF:000032">
    <property type="entry name" value="G2/mitotic-specific cyclin-1"/>
    <property type="match status" value="1"/>
</dbReference>
<dbReference type="GO" id="GO:0044772">
    <property type="term" value="P:mitotic cell cycle phase transition"/>
    <property type="evidence" value="ECO:0007669"/>
    <property type="project" value="InterPro"/>
</dbReference>
<keyword evidence="3 5" id="KW-0195">Cyclin</keyword>
<feature type="domain" description="Cyclin-like" evidence="6">
    <location>
        <begin position="152"/>
        <end position="227"/>
    </location>
</feature>
<dbReference type="InterPro" id="IPR048258">
    <property type="entry name" value="Cyclins_cyclin-box"/>
</dbReference>
<dbReference type="InterPro" id="IPR013763">
    <property type="entry name" value="Cyclin-like_dom"/>
</dbReference>
<reference evidence="8" key="1">
    <citation type="submission" date="2022-03" db="EMBL/GenBank/DDBJ databases">
        <title>A functionally conserved STORR gene fusion in Papaver species that diverged 16.8 million years ago.</title>
        <authorList>
            <person name="Catania T."/>
        </authorList>
    </citation>
    <scope>NUCLEOTIDE SEQUENCE</scope>
    <source>
        <strain evidence="8">S-191538</strain>
    </source>
</reference>
<evidence type="ECO:0000256" key="1">
    <source>
        <dbReference type="ARBA" id="ARBA00006955"/>
    </source>
</evidence>
<dbReference type="GO" id="GO:0016538">
    <property type="term" value="F:cyclin-dependent protein serine/threonine kinase regulator activity"/>
    <property type="evidence" value="ECO:0007669"/>
    <property type="project" value="InterPro"/>
</dbReference>
<evidence type="ECO:0000256" key="5">
    <source>
        <dbReference type="RuleBase" id="RU000383"/>
    </source>
</evidence>
<feature type="domain" description="Cyclin C-terminal" evidence="7">
    <location>
        <begin position="226"/>
        <end position="364"/>
    </location>
</feature>
<evidence type="ECO:0000259" key="7">
    <source>
        <dbReference type="SMART" id="SM01332"/>
    </source>
</evidence>
<proteinExistence type="inferred from homology"/>
<evidence type="ECO:0000313" key="8">
    <source>
        <dbReference type="EMBL" id="MCL7035219.1"/>
    </source>
</evidence>
<keyword evidence="2" id="KW-0132">Cell division</keyword>
<sequence>MVLLPQRQRVMGFHEFTDGKPHRPVTRGFCKQQLQANKVSKPVQNKVAKRRRREKVIEISPHTEEEVVNKGYPGRKALTTYLTAHSKFACGSACKTNKDNIDGGDADNQLAAVEYVEELYRHYKLAESSSLIYDYMDSQHQINEKCRMVLVDWLIESHGKLYLTPETLYLTIQIVDRYLSAQIVHKEDLQLLGITSMLIAGKYEEERSWAPKNSILSKLEWTLSIPTPYVFLVRFVKAAKVDKMMENMVYFLAELGLMQYAVIMFSPSMLATSAVYAARCILSRTPLWDETLKLHTGFRESQIKECAKQLVSFHCGVAQPNFQTPDRNPTVASLLDCIQKCKLQAVYRKYSSPELSAVALLPPAKSLLA</sequence>
<evidence type="ECO:0000259" key="6">
    <source>
        <dbReference type="SMART" id="SM00385"/>
    </source>
</evidence>
<dbReference type="AlphaFoldDB" id="A0AA41SGD6"/>
<evidence type="ECO:0000256" key="2">
    <source>
        <dbReference type="ARBA" id="ARBA00022618"/>
    </source>
</evidence>
<keyword evidence="4" id="KW-0131">Cell cycle</keyword>
<dbReference type="FunFam" id="1.10.472.10:FF:000001">
    <property type="entry name" value="G2/mitotic-specific cyclin"/>
    <property type="match status" value="1"/>
</dbReference>